<feature type="region of interest" description="Disordered" evidence="1">
    <location>
        <begin position="1"/>
        <end position="60"/>
    </location>
</feature>
<feature type="compositionally biased region" description="Basic and acidic residues" evidence="1">
    <location>
        <begin position="1"/>
        <end position="14"/>
    </location>
</feature>
<comment type="caution">
    <text evidence="2">The sequence shown here is derived from an EMBL/GenBank/DDBJ whole genome shotgun (WGS) entry which is preliminary data.</text>
</comment>
<accession>A0A645II38</accession>
<feature type="region of interest" description="Disordered" evidence="1">
    <location>
        <begin position="93"/>
        <end position="131"/>
    </location>
</feature>
<dbReference type="AlphaFoldDB" id="A0A645II38"/>
<reference evidence="2" key="1">
    <citation type="submission" date="2019-08" db="EMBL/GenBank/DDBJ databases">
        <authorList>
            <person name="Kucharzyk K."/>
            <person name="Murdoch R.W."/>
            <person name="Higgins S."/>
            <person name="Loffler F."/>
        </authorList>
    </citation>
    <scope>NUCLEOTIDE SEQUENCE</scope>
</reference>
<name>A0A645II38_9ZZZZ</name>
<organism evidence="2">
    <name type="scientific">bioreactor metagenome</name>
    <dbReference type="NCBI Taxonomy" id="1076179"/>
    <lineage>
        <taxon>unclassified sequences</taxon>
        <taxon>metagenomes</taxon>
        <taxon>ecological metagenomes</taxon>
    </lineage>
</organism>
<evidence type="ECO:0000256" key="1">
    <source>
        <dbReference type="SAM" id="MobiDB-lite"/>
    </source>
</evidence>
<evidence type="ECO:0000313" key="2">
    <source>
        <dbReference type="EMBL" id="MPN50502.1"/>
    </source>
</evidence>
<protein>
    <submittedName>
        <fullName evidence="2">Uncharacterized protein</fullName>
    </submittedName>
</protein>
<gene>
    <name evidence="2" type="ORF">SDC9_198129</name>
</gene>
<sequence length="131" mass="13922">MGLSDRDTLARRGGLDNLAVPRRDNQRGHDAARRRHRLYGGRAEGGAAGCKRRRAGTEPTGTGPCICGSWLDGRQAACGPCSCRFAGARADGSRYGVARTTDAPGSGGPGDKDKSSRRRLDKAERRERGAL</sequence>
<proteinExistence type="predicted"/>
<dbReference type="EMBL" id="VSSQ01114751">
    <property type="protein sequence ID" value="MPN50502.1"/>
    <property type="molecule type" value="Genomic_DNA"/>
</dbReference>
<feature type="compositionally biased region" description="Basic and acidic residues" evidence="1">
    <location>
        <begin position="121"/>
        <end position="131"/>
    </location>
</feature>
<feature type="compositionally biased region" description="Basic and acidic residues" evidence="1">
    <location>
        <begin position="21"/>
        <end position="31"/>
    </location>
</feature>